<evidence type="ECO:0000259" key="3">
    <source>
        <dbReference type="Pfam" id="PF11961"/>
    </source>
</evidence>
<dbReference type="Pfam" id="PF11961">
    <property type="entry name" value="DUF3475"/>
    <property type="match status" value="1"/>
</dbReference>
<dbReference type="GO" id="GO:0045927">
    <property type="term" value="P:positive regulation of growth"/>
    <property type="evidence" value="ECO:0007669"/>
    <property type="project" value="InterPro"/>
</dbReference>
<proteinExistence type="predicted"/>
<evidence type="ECO:0008006" key="6">
    <source>
        <dbReference type="Google" id="ProtNLM"/>
    </source>
</evidence>
<dbReference type="InterPro" id="IPR007700">
    <property type="entry name" value="DUF668"/>
</dbReference>
<accession>A0A9Q0GD12</accession>
<dbReference type="Pfam" id="PF05003">
    <property type="entry name" value="DUF668"/>
    <property type="match status" value="1"/>
</dbReference>
<evidence type="ECO:0000313" key="4">
    <source>
        <dbReference type="EMBL" id="KAJ4847433.1"/>
    </source>
</evidence>
<dbReference type="Proteomes" id="UP001141552">
    <property type="component" value="Unassembled WGS sequence"/>
</dbReference>
<dbReference type="PANTHER" id="PTHR31371">
    <property type="entry name" value="BNAC09G50660D PROTEIN"/>
    <property type="match status" value="1"/>
</dbReference>
<dbReference type="AlphaFoldDB" id="A0A9Q0GD12"/>
<evidence type="ECO:0000313" key="5">
    <source>
        <dbReference type="Proteomes" id="UP001141552"/>
    </source>
</evidence>
<organism evidence="4 5">
    <name type="scientific">Turnera subulata</name>
    <dbReference type="NCBI Taxonomy" id="218843"/>
    <lineage>
        <taxon>Eukaryota</taxon>
        <taxon>Viridiplantae</taxon>
        <taxon>Streptophyta</taxon>
        <taxon>Embryophyta</taxon>
        <taxon>Tracheophyta</taxon>
        <taxon>Spermatophyta</taxon>
        <taxon>Magnoliopsida</taxon>
        <taxon>eudicotyledons</taxon>
        <taxon>Gunneridae</taxon>
        <taxon>Pentapetalae</taxon>
        <taxon>rosids</taxon>
        <taxon>fabids</taxon>
        <taxon>Malpighiales</taxon>
        <taxon>Passifloraceae</taxon>
        <taxon>Turnera</taxon>
    </lineage>
</organism>
<dbReference type="EMBL" id="JAKUCV010001158">
    <property type="protein sequence ID" value="KAJ4847433.1"/>
    <property type="molecule type" value="Genomic_DNA"/>
</dbReference>
<dbReference type="InterPro" id="IPR021864">
    <property type="entry name" value="DUF3475"/>
</dbReference>
<dbReference type="OrthoDB" id="2018987at2759"/>
<keyword evidence="5" id="KW-1185">Reference proteome</keyword>
<dbReference type="PANTHER" id="PTHR31371:SF4">
    <property type="entry name" value="DUF668 DOMAIN-CONTAINING PROTEIN"/>
    <property type="match status" value="1"/>
</dbReference>
<feature type="domain" description="DUF668" evidence="2">
    <location>
        <begin position="395"/>
        <end position="482"/>
    </location>
</feature>
<evidence type="ECO:0000256" key="1">
    <source>
        <dbReference type="SAM" id="MobiDB-lite"/>
    </source>
</evidence>
<evidence type="ECO:0000259" key="2">
    <source>
        <dbReference type="Pfam" id="PF05003"/>
    </source>
</evidence>
<comment type="caution">
    <text evidence="4">The sequence shown here is derived from an EMBL/GenBank/DDBJ whole genome shotgun (WGS) entry which is preliminary data.</text>
</comment>
<gene>
    <name evidence="4" type="ORF">Tsubulata_050501</name>
</gene>
<feature type="domain" description="DUF3475" evidence="3">
    <location>
        <begin position="27"/>
        <end position="83"/>
    </location>
</feature>
<reference evidence="4" key="1">
    <citation type="submission" date="2022-02" db="EMBL/GenBank/DDBJ databases">
        <authorList>
            <person name="Henning P.M."/>
            <person name="McCubbin A.G."/>
            <person name="Shore J.S."/>
        </authorList>
    </citation>
    <scope>NUCLEOTIDE SEQUENCE</scope>
    <source>
        <strain evidence="4">F60SS</strain>
        <tissue evidence="4">Leaves</tissue>
    </source>
</reference>
<name>A0A9Q0GD12_9ROSI</name>
<feature type="region of interest" description="Disordered" evidence="1">
    <location>
        <begin position="279"/>
        <end position="318"/>
    </location>
</feature>
<reference evidence="4" key="2">
    <citation type="journal article" date="2023" name="Plants (Basel)">
        <title>Annotation of the Turnera subulata (Passifloraceae) Draft Genome Reveals the S-Locus Evolved after the Divergence of Turneroideae from Passifloroideae in a Stepwise Manner.</title>
        <authorList>
            <person name="Henning P.M."/>
            <person name="Roalson E.H."/>
            <person name="Mir W."/>
            <person name="McCubbin A.G."/>
            <person name="Shore J.S."/>
        </authorList>
    </citation>
    <scope>NUCLEOTIDE SEQUENCE</scope>
    <source>
        <strain evidence="4">F60SS</strain>
    </source>
</reference>
<sequence length="483" mass="54894">MGESWFGNMRWKPRKGVAENEKEAIGVVAFEVVALMSRIISLWSYSSDGEICKLRVEILNSLGVKRLVSVDDDYIMELALNELLHNFGQIAKCVARLSRNCKDPVFRRFEHFVTDPVKYGIEWIGWEYRLKKMERKVNKMERYIAIMMRLSQELELLPELEQTVRRMKANPDLRRGKLLESKQRVMWQHQVIKNLQDMSPWVRTYDYTVRLLARSLLTTLGRIKHAFQYHQLASAERNNHHGKTVPDFLPRARSFSAHMHSSVHPSENILLMISSEPLRRSAPKSPASKKKSTSNNQQQLDHHSSSLHRRSTSQITSHLHPVGPLKGCLSSEVDSSILNSCRPAVSYSMRHLPPAKTVNKVTNTNTGSLSCSSKVYSKLAICNSKSGLLKAPPATLGDAALALHYANIILFIEKLVSSPHTVDSVTRDNLYNMLPSKIRSALRSRLKAYNKSLALFLYDASLAAEWSQAVVQILEWLSPLAHC</sequence>
<protein>
    <recommendedName>
        <fullName evidence="6">DUF668 domain-containing protein</fullName>
    </recommendedName>
</protein>